<dbReference type="SMART" id="SM00028">
    <property type="entry name" value="TPR"/>
    <property type="match status" value="3"/>
</dbReference>
<evidence type="ECO:0000313" key="3">
    <source>
        <dbReference type="EMBL" id="OQS05300.1"/>
    </source>
</evidence>
<keyword evidence="4" id="KW-1185">Reference proteome</keyword>
<protein>
    <submittedName>
        <fullName evidence="3">Uncharacterized protein</fullName>
    </submittedName>
</protein>
<sequence length="580" mass="65173">MDSDYDELMALLESQDGIQRLISYVQNTEQDITVQANVFGLLEEYCEDSLVAEELHSSKVLYFAQFRCLSNAKLIDKVVTRKELGDVNEGLHLPIWRCLAAWANHDLLANSLWANKAELIAHAFALRHSPISTTSLICATIVSMVITLRNKIQGQEELLFCGLVSQDAQEFCGLIKQFYVFGGNAGCSDLIRHLVTYKTEVKAVFNSGLVRLWGKEWINEEKRESEFGPKWVALLLHFIGILHPKRPLLHYGSDMENQWASAFCALGLSPHKFVWMEIVPMISDILGHPQTRRIFLAHAHASGVLSWLLTKRESLTESVRLEFEDAIISQSACNLIELPELPIGLTLSKALEKADSFKEQGNRWFGMGNYTAARHFYRIALSTLKVAEASTLQDLNSPGSSHTFSIGARVKVRCADSSIKFAMVSDDPSNGKVEVIFDESGDDGVVYLHQCSHCLSLKDQAKLEALQISLCMNQAKCLSHLRMLAEAIECLTFGLNLVPEHLPALYLRGLLCLQTMQLKQSKDDFYQANAIAIKLKDKTTQTEIHRAWKKLKVLIAQRKKADKKLVKEMMAYLDTIAIEG</sequence>
<evidence type="ECO:0000256" key="2">
    <source>
        <dbReference type="ARBA" id="ARBA00022803"/>
    </source>
</evidence>
<dbReference type="InterPro" id="IPR039663">
    <property type="entry name" value="AIP/AIPL1/TTC9"/>
</dbReference>
<dbReference type="OrthoDB" id="75841at2759"/>
<accession>A0A1W0A5J0</accession>
<name>A0A1W0A5J0_9STRA</name>
<keyword evidence="1" id="KW-0677">Repeat</keyword>
<evidence type="ECO:0000256" key="1">
    <source>
        <dbReference type="ARBA" id="ARBA00022737"/>
    </source>
</evidence>
<organism evidence="3 4">
    <name type="scientific">Thraustotheca clavata</name>
    <dbReference type="NCBI Taxonomy" id="74557"/>
    <lineage>
        <taxon>Eukaryota</taxon>
        <taxon>Sar</taxon>
        <taxon>Stramenopiles</taxon>
        <taxon>Oomycota</taxon>
        <taxon>Saprolegniomycetes</taxon>
        <taxon>Saprolegniales</taxon>
        <taxon>Achlyaceae</taxon>
        <taxon>Thraustotheca</taxon>
    </lineage>
</organism>
<dbReference type="PANTHER" id="PTHR11242">
    <property type="entry name" value="ARYL HYDROCARBON RECEPTOR INTERACTING PROTEIN RELATED"/>
    <property type="match status" value="1"/>
</dbReference>
<reference evidence="3 4" key="1">
    <citation type="journal article" date="2014" name="Genome Biol. Evol.">
        <title>The secreted proteins of Achlya hypogyna and Thraustotheca clavata identify the ancestral oomycete secretome and reveal gene acquisitions by horizontal gene transfer.</title>
        <authorList>
            <person name="Misner I."/>
            <person name="Blouin N."/>
            <person name="Leonard G."/>
            <person name="Richards T.A."/>
            <person name="Lane C.E."/>
        </authorList>
    </citation>
    <scope>NUCLEOTIDE SEQUENCE [LARGE SCALE GENOMIC DNA]</scope>
    <source>
        <strain evidence="3 4">ATCC 34112</strain>
    </source>
</reference>
<dbReference type="EMBL" id="JNBS01000475">
    <property type="protein sequence ID" value="OQS05300.1"/>
    <property type="molecule type" value="Genomic_DNA"/>
</dbReference>
<proteinExistence type="predicted"/>
<dbReference type="Gene3D" id="1.25.40.10">
    <property type="entry name" value="Tetratricopeptide repeat domain"/>
    <property type="match status" value="1"/>
</dbReference>
<dbReference type="SUPFAM" id="SSF48452">
    <property type="entry name" value="TPR-like"/>
    <property type="match status" value="1"/>
</dbReference>
<dbReference type="Proteomes" id="UP000243217">
    <property type="component" value="Unassembled WGS sequence"/>
</dbReference>
<dbReference type="InterPro" id="IPR019734">
    <property type="entry name" value="TPR_rpt"/>
</dbReference>
<gene>
    <name evidence="3" type="ORF">THRCLA_02559</name>
</gene>
<comment type="caution">
    <text evidence="3">The sequence shown here is derived from an EMBL/GenBank/DDBJ whole genome shotgun (WGS) entry which is preliminary data.</text>
</comment>
<dbReference type="AlphaFoldDB" id="A0A1W0A5J0"/>
<dbReference type="InterPro" id="IPR011990">
    <property type="entry name" value="TPR-like_helical_dom_sf"/>
</dbReference>
<dbReference type="PANTHER" id="PTHR11242:SF0">
    <property type="entry name" value="TPR_REGION DOMAIN-CONTAINING PROTEIN"/>
    <property type="match status" value="1"/>
</dbReference>
<evidence type="ECO:0000313" key="4">
    <source>
        <dbReference type="Proteomes" id="UP000243217"/>
    </source>
</evidence>
<keyword evidence="2" id="KW-0802">TPR repeat</keyword>